<organism evidence="1 2">
    <name type="scientific">Dermatophagoides pteronyssinus</name>
    <name type="common">European house dust mite</name>
    <dbReference type="NCBI Taxonomy" id="6956"/>
    <lineage>
        <taxon>Eukaryota</taxon>
        <taxon>Metazoa</taxon>
        <taxon>Ecdysozoa</taxon>
        <taxon>Arthropoda</taxon>
        <taxon>Chelicerata</taxon>
        <taxon>Arachnida</taxon>
        <taxon>Acari</taxon>
        <taxon>Acariformes</taxon>
        <taxon>Sarcoptiformes</taxon>
        <taxon>Astigmata</taxon>
        <taxon>Psoroptidia</taxon>
        <taxon>Analgoidea</taxon>
        <taxon>Pyroglyphidae</taxon>
        <taxon>Dermatophagoidinae</taxon>
        <taxon>Dermatophagoides</taxon>
    </lineage>
</organism>
<proteinExistence type="predicted"/>
<reference evidence="1 2" key="1">
    <citation type="journal article" date="2018" name="J. Allergy Clin. Immunol.">
        <title>High-quality assembly of Dermatophagoides pteronyssinus genome and transcriptome reveals a wide range of novel allergens.</title>
        <authorList>
            <person name="Liu X.Y."/>
            <person name="Yang K.Y."/>
            <person name="Wang M.Q."/>
            <person name="Kwok J.S."/>
            <person name="Zeng X."/>
            <person name="Yang Z."/>
            <person name="Xiao X.J."/>
            <person name="Lau C.P."/>
            <person name="Li Y."/>
            <person name="Huang Z.M."/>
            <person name="Ba J.G."/>
            <person name="Yim A.K."/>
            <person name="Ouyang C.Y."/>
            <person name="Ngai S.M."/>
            <person name="Chan T.F."/>
            <person name="Leung E.L."/>
            <person name="Liu L."/>
            <person name="Liu Z.G."/>
            <person name="Tsui S.K."/>
        </authorList>
    </citation>
    <scope>NUCLEOTIDE SEQUENCE [LARGE SCALE GENOMIC DNA]</scope>
    <source>
        <strain evidence="1">Derp</strain>
    </source>
</reference>
<reference evidence="1 2" key="2">
    <citation type="journal article" date="2022" name="Mol. Biol. Evol.">
        <title>Comparative Genomics Reveals Insights into the Divergent Evolution of Astigmatic Mites and Household Pest Adaptations.</title>
        <authorList>
            <person name="Xiong Q."/>
            <person name="Wan A.T."/>
            <person name="Liu X."/>
            <person name="Fung C.S."/>
            <person name="Xiao X."/>
            <person name="Malainual N."/>
            <person name="Hou J."/>
            <person name="Wang L."/>
            <person name="Wang M."/>
            <person name="Yang K.Y."/>
            <person name="Cui Y."/>
            <person name="Leung E.L."/>
            <person name="Nong W."/>
            <person name="Shin S.K."/>
            <person name="Au S.W."/>
            <person name="Jeong K.Y."/>
            <person name="Chew F.T."/>
            <person name="Hui J.H."/>
            <person name="Leung T.F."/>
            <person name="Tungtrongchitr A."/>
            <person name="Zhong N."/>
            <person name="Liu Z."/>
            <person name="Tsui S.K."/>
        </authorList>
    </citation>
    <scope>NUCLEOTIDE SEQUENCE [LARGE SCALE GENOMIC DNA]</scope>
    <source>
        <strain evidence="1">Derp</strain>
    </source>
</reference>
<dbReference type="EMBL" id="NJHN03000017">
    <property type="protein sequence ID" value="KAH9425786.1"/>
    <property type="molecule type" value="Genomic_DNA"/>
</dbReference>
<protein>
    <submittedName>
        <fullName evidence="1">Uncharacterized protein</fullName>
    </submittedName>
</protein>
<name>A0ABQ8JU16_DERPT</name>
<evidence type="ECO:0000313" key="1">
    <source>
        <dbReference type="EMBL" id="KAH9425786.1"/>
    </source>
</evidence>
<dbReference type="Proteomes" id="UP000887458">
    <property type="component" value="Unassembled WGS sequence"/>
</dbReference>
<comment type="caution">
    <text evidence="1">The sequence shown here is derived from an EMBL/GenBank/DDBJ whole genome shotgun (WGS) entry which is preliminary data.</text>
</comment>
<evidence type="ECO:0000313" key="2">
    <source>
        <dbReference type="Proteomes" id="UP000887458"/>
    </source>
</evidence>
<accession>A0ABQ8JU16</accession>
<sequence>MTSIWLLKNTTVMAIYRNLVKTRHSSWLIGGIESKSDCMMNRFDWLNYSFIDHHHSNRCIKVSIFICETRVDHHLSIYTR</sequence>
<keyword evidence="2" id="KW-1185">Reference proteome</keyword>
<gene>
    <name evidence="1" type="ORF">DERP_005004</name>
</gene>